<name>A0A072MYE3_9GAMM</name>
<organism evidence="2 3">
    <name type="scientific">Marinobacter nitratireducens</name>
    <dbReference type="NCBI Taxonomy" id="1137280"/>
    <lineage>
        <taxon>Bacteria</taxon>
        <taxon>Pseudomonadati</taxon>
        <taxon>Pseudomonadota</taxon>
        <taxon>Gammaproteobacteria</taxon>
        <taxon>Pseudomonadales</taxon>
        <taxon>Marinobacteraceae</taxon>
        <taxon>Marinobacter</taxon>
    </lineage>
</organism>
<keyword evidence="1" id="KW-0175">Coiled coil</keyword>
<comment type="caution">
    <text evidence="2">The sequence shown here is derived from an EMBL/GenBank/DDBJ whole genome shotgun (WGS) entry which is preliminary data.</text>
</comment>
<accession>A0A072MYE3</accession>
<reference evidence="2 3" key="1">
    <citation type="submission" date="2012-12" db="EMBL/GenBank/DDBJ databases">
        <title>Genome assembly of Marinobacter sp. AK21.</title>
        <authorList>
            <person name="Khatri I."/>
            <person name="Kumar R."/>
            <person name="Vaidya B."/>
            <person name="Subramanian S."/>
            <person name="Pinnaka A."/>
        </authorList>
    </citation>
    <scope>NUCLEOTIDE SEQUENCE [LARGE SCALE GENOMIC DNA]</scope>
    <source>
        <strain evidence="2 3">AK21</strain>
    </source>
</reference>
<dbReference type="EMBL" id="ANIE01000009">
    <property type="protein sequence ID" value="KEF30002.1"/>
    <property type="molecule type" value="Genomic_DNA"/>
</dbReference>
<dbReference type="PATRIC" id="fig|1137280.3.peg.2994"/>
<keyword evidence="3" id="KW-1185">Reference proteome</keyword>
<evidence type="ECO:0000313" key="2">
    <source>
        <dbReference type="EMBL" id="KEF30002.1"/>
    </source>
</evidence>
<dbReference type="OrthoDB" id="6372176at2"/>
<dbReference type="AlphaFoldDB" id="A0A072MYE3"/>
<dbReference type="STRING" id="1137280.D777_03178"/>
<dbReference type="Proteomes" id="UP000035057">
    <property type="component" value="Unassembled WGS sequence"/>
</dbReference>
<sequence length="152" mass="16648">MMPETHALIRLFIAGILCLGLLPAVAAAETDYDVTMRMVMDDEELDASFVQEMEIPESLNQLDTASDIEPLELNELADETQNLQETLSSETREIRDALDELLPGEEIIDDTVGELPDLTDPDLLPGGGDLDLLNGDQLDLLNNPELNATGQQ</sequence>
<evidence type="ECO:0000256" key="1">
    <source>
        <dbReference type="SAM" id="Coils"/>
    </source>
</evidence>
<proteinExistence type="predicted"/>
<evidence type="ECO:0000313" key="3">
    <source>
        <dbReference type="Proteomes" id="UP000035057"/>
    </source>
</evidence>
<feature type="coiled-coil region" evidence="1">
    <location>
        <begin position="73"/>
        <end position="100"/>
    </location>
</feature>
<gene>
    <name evidence="2" type="ORF">D777_03178</name>
</gene>
<dbReference type="RefSeq" id="WP_036133853.1">
    <property type="nucleotide sequence ID" value="NZ_ANIE01000009.1"/>
</dbReference>
<protein>
    <submittedName>
        <fullName evidence="2">Uncharacterized protein</fullName>
    </submittedName>
</protein>